<dbReference type="CDD" id="cd00058">
    <property type="entry name" value="beta-trefoil_FGF"/>
    <property type="match status" value="1"/>
</dbReference>
<reference evidence="3" key="1">
    <citation type="journal article" date="2016" name="Sci. Rep.">
        <title>Molecular characterization of firefly nuptial gifts: a multi-omics approach sheds light on postcopulatory sexual selection.</title>
        <authorList>
            <person name="Al-Wathiqui N."/>
            <person name="Fallon T.R."/>
            <person name="South A."/>
            <person name="Weng J.K."/>
            <person name="Lewis S.M."/>
        </authorList>
    </citation>
    <scope>NUCLEOTIDE SEQUENCE</scope>
</reference>
<sequence>MYQKAHEDSSSLDSDDEVDGNAACSRPKRNLEWCGVDTEVRNDFKQTKITWPPPSPSAAGTDTWRHLRPVSPNIPLHGNKMQLFSKTNYNLAVYADGSVRGTRDDNDLHSLLEVITAGIPGHVRIQGILTKLFVAMDGRGRLYGEPNMSEEGTVFIESFQGSYNTYLSRKFSHLGWYLGIKKSGKFKKGSKTTYRQKAVLFLPRRSKFAFENAYNM</sequence>
<dbReference type="GO" id="GO:0008083">
    <property type="term" value="F:growth factor activity"/>
    <property type="evidence" value="ECO:0007669"/>
    <property type="project" value="InterPro"/>
</dbReference>
<dbReference type="InterPro" id="IPR008996">
    <property type="entry name" value="IL1/FGF"/>
</dbReference>
<name>A0A1Y1KR72_PHOPY</name>
<comment type="similarity">
    <text evidence="1">Belongs to the heparin-binding growth factors family.</text>
</comment>
<dbReference type="Pfam" id="PF00167">
    <property type="entry name" value="FGF"/>
    <property type="match status" value="1"/>
</dbReference>
<evidence type="ECO:0000313" key="5">
    <source>
        <dbReference type="Proteomes" id="UP000327044"/>
    </source>
</evidence>
<dbReference type="AlphaFoldDB" id="A0A1Y1KR72"/>
<protein>
    <recommendedName>
        <fullName evidence="6">FGF</fullName>
    </recommendedName>
</protein>
<organism evidence="3">
    <name type="scientific">Photinus pyralis</name>
    <name type="common">Common eastern firefly</name>
    <name type="synonym">Lampyris pyralis</name>
    <dbReference type="NCBI Taxonomy" id="7054"/>
    <lineage>
        <taxon>Eukaryota</taxon>
        <taxon>Metazoa</taxon>
        <taxon>Ecdysozoa</taxon>
        <taxon>Arthropoda</taxon>
        <taxon>Hexapoda</taxon>
        <taxon>Insecta</taxon>
        <taxon>Pterygota</taxon>
        <taxon>Neoptera</taxon>
        <taxon>Endopterygota</taxon>
        <taxon>Coleoptera</taxon>
        <taxon>Polyphaga</taxon>
        <taxon>Elateriformia</taxon>
        <taxon>Elateroidea</taxon>
        <taxon>Lampyridae</taxon>
        <taxon>Lampyrinae</taxon>
        <taxon>Photinus</taxon>
    </lineage>
</organism>
<dbReference type="Proteomes" id="UP000327044">
    <property type="component" value="Unassembled WGS sequence"/>
</dbReference>
<evidence type="ECO:0000313" key="3">
    <source>
        <dbReference type="EMBL" id="JAV63902.1"/>
    </source>
</evidence>
<dbReference type="PANTHER" id="PTHR11486">
    <property type="entry name" value="FIBROBLAST GROWTH FACTOR"/>
    <property type="match status" value="1"/>
</dbReference>
<dbReference type="InterPro" id="IPR056378">
    <property type="entry name" value="Let-756-like_FGF"/>
</dbReference>
<evidence type="ECO:0000256" key="2">
    <source>
        <dbReference type="SAM" id="MobiDB-lite"/>
    </source>
</evidence>
<dbReference type="InterPro" id="IPR002209">
    <property type="entry name" value="Fibroblast_GF_fam"/>
</dbReference>
<dbReference type="EMBL" id="VVIM01000009">
    <property type="protein sequence ID" value="KAB0793091.1"/>
    <property type="molecule type" value="Genomic_DNA"/>
</dbReference>
<evidence type="ECO:0000256" key="1">
    <source>
        <dbReference type="ARBA" id="ARBA00007936"/>
    </source>
</evidence>
<dbReference type="SMART" id="SM00442">
    <property type="entry name" value="FGF"/>
    <property type="match status" value="1"/>
</dbReference>
<proteinExistence type="inferred from homology"/>
<keyword evidence="5" id="KW-1185">Reference proteome</keyword>
<dbReference type="EMBL" id="GEZM01075884">
    <property type="protein sequence ID" value="JAV63902.1"/>
    <property type="molecule type" value="Transcribed_RNA"/>
</dbReference>
<dbReference type="Gene3D" id="2.80.10.50">
    <property type="match status" value="1"/>
</dbReference>
<dbReference type="SUPFAM" id="SSF50353">
    <property type="entry name" value="Cytokine"/>
    <property type="match status" value="1"/>
</dbReference>
<evidence type="ECO:0000313" key="4">
    <source>
        <dbReference type="EMBL" id="KAB0793091.1"/>
    </source>
</evidence>
<dbReference type="InParanoid" id="A0A1Y1KR72"/>
<feature type="region of interest" description="Disordered" evidence="2">
    <location>
        <begin position="1"/>
        <end position="24"/>
    </location>
</feature>
<accession>A0A1Y1KR72</accession>
<reference evidence="4" key="3">
    <citation type="submission" date="2019-08" db="EMBL/GenBank/DDBJ databases">
        <authorList>
            <consortium name="Photinus pyralis genome working group"/>
            <person name="Fallon T.R."/>
            <person name="Sander Lower S.E."/>
            <person name="Weng J.-K."/>
        </authorList>
    </citation>
    <scope>NUCLEOTIDE SEQUENCE</scope>
    <source>
        <strain evidence="4">1611_PpyrPB1</strain>
        <tissue evidence="4">Whole body</tissue>
    </source>
</reference>
<reference evidence="4 5" key="2">
    <citation type="journal article" date="2018" name="Elife">
        <title>Firefly genomes illuminate parallel origins of bioluminescence in beetles.</title>
        <authorList>
            <person name="Fallon T.R."/>
            <person name="Lower S.E."/>
            <person name="Chang C.H."/>
            <person name="Bessho-Uehara M."/>
            <person name="Martin G.J."/>
            <person name="Bewick A.J."/>
            <person name="Behringer M."/>
            <person name="Debat H.J."/>
            <person name="Wong I."/>
            <person name="Day J.C."/>
            <person name="Suvorov A."/>
            <person name="Silva C.J."/>
            <person name="Stanger-Hall K.F."/>
            <person name="Hall D.W."/>
            <person name="Schmitz R.J."/>
            <person name="Nelson D.R."/>
            <person name="Lewis S.M."/>
            <person name="Shigenobu S."/>
            <person name="Bybee S.M."/>
            <person name="Larracuente A.M."/>
            <person name="Oba Y."/>
            <person name="Weng J.K."/>
        </authorList>
    </citation>
    <scope>NUCLEOTIDE SEQUENCE [LARGE SCALE GENOMIC DNA]</scope>
    <source>
        <strain evidence="4">1611_PpyrPB1</strain>
        <tissue evidence="4">Whole body</tissue>
    </source>
</reference>
<gene>
    <name evidence="4" type="ORF">PPYR_12711</name>
</gene>
<evidence type="ECO:0008006" key="6">
    <source>
        <dbReference type="Google" id="ProtNLM"/>
    </source>
</evidence>